<dbReference type="Proteomes" id="UP001195660">
    <property type="component" value="Unassembled WGS sequence"/>
</dbReference>
<evidence type="ECO:0000256" key="1">
    <source>
        <dbReference type="ARBA" id="ARBA00022729"/>
    </source>
</evidence>
<dbReference type="InterPro" id="IPR037873">
    <property type="entry name" value="BamE-like"/>
</dbReference>
<proteinExistence type="predicted"/>
<evidence type="ECO:0000256" key="2">
    <source>
        <dbReference type="SAM" id="SignalP"/>
    </source>
</evidence>
<dbReference type="EMBL" id="WOFE01000002">
    <property type="protein sequence ID" value="MBM5571506.1"/>
    <property type="molecule type" value="Genomic_DNA"/>
</dbReference>
<evidence type="ECO:0008006" key="5">
    <source>
        <dbReference type="Google" id="ProtNLM"/>
    </source>
</evidence>
<reference evidence="3 4" key="1">
    <citation type="submission" date="2019-11" db="EMBL/GenBank/DDBJ databases">
        <title>Novel Deefgea species.</title>
        <authorList>
            <person name="Han J.-H."/>
        </authorList>
    </citation>
    <scope>NUCLEOTIDE SEQUENCE [LARGE SCALE GENOMIC DNA]</scope>
    <source>
        <strain evidence="3 4">LMG 24817</strain>
    </source>
</reference>
<feature type="signal peptide" evidence="2">
    <location>
        <begin position="1"/>
        <end position="22"/>
    </location>
</feature>
<evidence type="ECO:0000313" key="4">
    <source>
        <dbReference type="Proteomes" id="UP001195660"/>
    </source>
</evidence>
<comment type="caution">
    <text evidence="3">The sequence shown here is derived from an EMBL/GenBank/DDBJ whole genome shotgun (WGS) entry which is preliminary data.</text>
</comment>
<dbReference type="PROSITE" id="PS51257">
    <property type="entry name" value="PROKAR_LIPOPROTEIN"/>
    <property type="match status" value="1"/>
</dbReference>
<organism evidence="3 4">
    <name type="scientific">Deefgea chitinilytica</name>
    <dbReference type="NCBI Taxonomy" id="570276"/>
    <lineage>
        <taxon>Bacteria</taxon>
        <taxon>Pseudomonadati</taxon>
        <taxon>Pseudomonadota</taxon>
        <taxon>Betaproteobacteria</taxon>
        <taxon>Neisseriales</taxon>
        <taxon>Chitinibacteraceae</taxon>
        <taxon>Deefgea</taxon>
    </lineage>
</organism>
<evidence type="ECO:0000313" key="3">
    <source>
        <dbReference type="EMBL" id="MBM5571506.1"/>
    </source>
</evidence>
<name>A0ABS2CDQ5_9NEIS</name>
<sequence length="85" mass="9322">MIKRVCFGLLLLLLVACSKITAENYQKISTGMSRIEVVAVLGEPNSTESASLLGIEGESAVWQNGDLQIKALFVNQKLWSHTMVK</sequence>
<accession>A0ABS2CDQ5</accession>
<dbReference type="Gene3D" id="3.30.1450.10">
    <property type="match status" value="1"/>
</dbReference>
<feature type="chain" id="PRO_5046816526" description="DUF3862 domain-containing protein" evidence="2">
    <location>
        <begin position="23"/>
        <end position="85"/>
    </location>
</feature>
<keyword evidence="1 2" id="KW-0732">Signal</keyword>
<dbReference type="RefSeq" id="WP_203570818.1">
    <property type="nucleotide sequence ID" value="NZ_WOFE01000002.1"/>
</dbReference>
<keyword evidence="4" id="KW-1185">Reference proteome</keyword>
<gene>
    <name evidence="3" type="ORF">GM173_07915</name>
</gene>
<protein>
    <recommendedName>
        <fullName evidence="5">DUF3862 domain-containing protein</fullName>
    </recommendedName>
</protein>